<sequence>MELTKIKIDKNLQDIQINYKHIAFTMMNNGHTIQANDTFGSNSIVIEEKQCKLIQVHFPKPSENQIDGKSFDMEGHLVHRNDEE</sequence>
<evidence type="ECO:0000256" key="10">
    <source>
        <dbReference type="SAM" id="MobiDB-lite"/>
    </source>
</evidence>
<organism evidence="12 13">
    <name type="scientific">Ectobacillus funiculus</name>
    <dbReference type="NCBI Taxonomy" id="137993"/>
    <lineage>
        <taxon>Bacteria</taxon>
        <taxon>Bacillati</taxon>
        <taxon>Bacillota</taxon>
        <taxon>Bacilli</taxon>
        <taxon>Bacillales</taxon>
        <taxon>Bacillaceae</taxon>
        <taxon>Ectobacillus</taxon>
    </lineage>
</organism>
<evidence type="ECO:0000256" key="2">
    <source>
        <dbReference type="ARBA" id="ARBA00010718"/>
    </source>
</evidence>
<dbReference type="InterPro" id="IPR018338">
    <property type="entry name" value="Carbonic_anhydrase_a-class_CS"/>
</dbReference>
<evidence type="ECO:0000256" key="1">
    <source>
        <dbReference type="ARBA" id="ARBA00002904"/>
    </source>
</evidence>
<dbReference type="PROSITE" id="PS00162">
    <property type="entry name" value="ALPHA_CA_1"/>
    <property type="match status" value="1"/>
</dbReference>
<keyword evidence="5 9" id="KW-0479">Metal-binding</keyword>
<evidence type="ECO:0000256" key="4">
    <source>
        <dbReference type="ARBA" id="ARBA00014628"/>
    </source>
</evidence>
<evidence type="ECO:0000256" key="9">
    <source>
        <dbReference type="RuleBase" id="RU367011"/>
    </source>
</evidence>
<keyword evidence="13" id="KW-1185">Reference proteome</keyword>
<evidence type="ECO:0000256" key="3">
    <source>
        <dbReference type="ARBA" id="ARBA00012925"/>
    </source>
</evidence>
<comment type="cofactor">
    <cofactor evidence="9">
        <name>Zn(2+)</name>
        <dbReference type="ChEBI" id="CHEBI:29105"/>
    </cofactor>
</comment>
<dbReference type="InterPro" id="IPR023561">
    <property type="entry name" value="Carbonic_anhydrase_a-class"/>
</dbReference>
<evidence type="ECO:0000259" key="11">
    <source>
        <dbReference type="PROSITE" id="PS51144"/>
    </source>
</evidence>
<comment type="similarity">
    <text evidence="2 9">Belongs to the alpha-carbonic anhydrase family.</text>
</comment>
<dbReference type="InterPro" id="IPR036398">
    <property type="entry name" value="CA_dom_sf"/>
</dbReference>
<dbReference type="PROSITE" id="PS51144">
    <property type="entry name" value="ALPHA_CA_2"/>
    <property type="match status" value="1"/>
</dbReference>
<feature type="region of interest" description="Disordered" evidence="10">
    <location>
        <begin position="64"/>
        <end position="84"/>
    </location>
</feature>
<proteinExistence type="inferred from homology"/>
<name>A0ABV5WIC7_9BACI</name>
<evidence type="ECO:0000256" key="5">
    <source>
        <dbReference type="ARBA" id="ARBA00022723"/>
    </source>
</evidence>
<dbReference type="EC" id="4.2.1.1" evidence="3 9"/>
<reference evidence="12 13" key="1">
    <citation type="submission" date="2024-09" db="EMBL/GenBank/DDBJ databases">
        <authorList>
            <person name="Sun Q."/>
            <person name="Mori K."/>
        </authorList>
    </citation>
    <scope>NUCLEOTIDE SEQUENCE [LARGE SCALE GENOMIC DNA]</scope>
    <source>
        <strain evidence="12 13">JCM 11201</strain>
    </source>
</reference>
<dbReference type="EMBL" id="JBHMAF010000138">
    <property type="protein sequence ID" value="MFB9760377.1"/>
    <property type="molecule type" value="Genomic_DNA"/>
</dbReference>
<dbReference type="PANTHER" id="PTHR18952">
    <property type="entry name" value="CARBONIC ANHYDRASE"/>
    <property type="match status" value="1"/>
</dbReference>
<dbReference type="Proteomes" id="UP001589609">
    <property type="component" value="Unassembled WGS sequence"/>
</dbReference>
<feature type="compositionally biased region" description="Basic and acidic residues" evidence="10">
    <location>
        <begin position="69"/>
        <end position="84"/>
    </location>
</feature>
<dbReference type="Pfam" id="PF00194">
    <property type="entry name" value="Carb_anhydrase"/>
    <property type="match status" value="1"/>
</dbReference>
<keyword evidence="6 9" id="KW-0862">Zinc</keyword>
<dbReference type="InterPro" id="IPR001148">
    <property type="entry name" value="CA_dom"/>
</dbReference>
<dbReference type="PANTHER" id="PTHR18952:SF265">
    <property type="entry name" value="CARBONIC ANHYDRASE"/>
    <property type="match status" value="1"/>
</dbReference>
<comment type="caution">
    <text evidence="12">The sequence shown here is derived from an EMBL/GenBank/DDBJ whole genome shotgun (WGS) entry which is preliminary data.</text>
</comment>
<dbReference type="SUPFAM" id="SSF51069">
    <property type="entry name" value="Carbonic anhydrase"/>
    <property type="match status" value="1"/>
</dbReference>
<evidence type="ECO:0000256" key="8">
    <source>
        <dbReference type="ARBA" id="ARBA00048348"/>
    </source>
</evidence>
<feature type="domain" description="Alpha-carbonic anhydrase" evidence="11">
    <location>
        <begin position="1"/>
        <end position="84"/>
    </location>
</feature>
<protein>
    <recommendedName>
        <fullName evidence="4 9">Carbonic anhydrase</fullName>
        <ecNumber evidence="3 9">4.2.1.1</ecNumber>
    </recommendedName>
</protein>
<comment type="function">
    <text evidence="1 9">Reversible hydration of carbon dioxide.</text>
</comment>
<evidence type="ECO:0000313" key="13">
    <source>
        <dbReference type="Proteomes" id="UP001589609"/>
    </source>
</evidence>
<accession>A0ABV5WIC7</accession>
<keyword evidence="7 9" id="KW-0456">Lyase</keyword>
<gene>
    <name evidence="12" type="ORF">ACFFMS_18785</name>
</gene>
<evidence type="ECO:0000256" key="6">
    <source>
        <dbReference type="ARBA" id="ARBA00022833"/>
    </source>
</evidence>
<dbReference type="RefSeq" id="WP_379950708.1">
    <property type="nucleotide sequence ID" value="NZ_JBHMAF010000138.1"/>
</dbReference>
<evidence type="ECO:0000313" key="12">
    <source>
        <dbReference type="EMBL" id="MFB9760377.1"/>
    </source>
</evidence>
<evidence type="ECO:0000256" key="7">
    <source>
        <dbReference type="ARBA" id="ARBA00023239"/>
    </source>
</evidence>
<dbReference type="Gene3D" id="3.10.200.10">
    <property type="entry name" value="Alpha carbonic anhydrase"/>
    <property type="match status" value="1"/>
</dbReference>
<comment type="catalytic activity">
    <reaction evidence="8 9">
        <text>hydrogencarbonate + H(+) = CO2 + H2O</text>
        <dbReference type="Rhea" id="RHEA:10748"/>
        <dbReference type="ChEBI" id="CHEBI:15377"/>
        <dbReference type="ChEBI" id="CHEBI:15378"/>
        <dbReference type="ChEBI" id="CHEBI:16526"/>
        <dbReference type="ChEBI" id="CHEBI:17544"/>
        <dbReference type="EC" id="4.2.1.1"/>
    </reaction>
</comment>